<dbReference type="Proteomes" id="UP000244450">
    <property type="component" value="Unassembled WGS sequence"/>
</dbReference>
<dbReference type="SUPFAM" id="SSF55961">
    <property type="entry name" value="Bet v1-like"/>
    <property type="match status" value="1"/>
</dbReference>
<comment type="caution">
    <text evidence="3">The sequence shown here is derived from an EMBL/GenBank/DDBJ whole genome shotgun (WGS) entry which is preliminary data.</text>
</comment>
<dbReference type="InterPro" id="IPR023393">
    <property type="entry name" value="START-like_dom_sf"/>
</dbReference>
<dbReference type="EMBL" id="QCYK01000003">
    <property type="protein sequence ID" value="PUZ23041.1"/>
    <property type="molecule type" value="Genomic_DNA"/>
</dbReference>
<evidence type="ECO:0000313" key="4">
    <source>
        <dbReference type="Proteomes" id="UP000244450"/>
    </source>
</evidence>
<dbReference type="Pfam" id="PF08327">
    <property type="entry name" value="AHSA1"/>
    <property type="match status" value="1"/>
</dbReference>
<dbReference type="AlphaFoldDB" id="A0A2T7BD69"/>
<gene>
    <name evidence="3" type="ORF">DCC81_21800</name>
</gene>
<dbReference type="Gene3D" id="3.30.530.20">
    <property type="match status" value="1"/>
</dbReference>
<feature type="domain" description="Activator of Hsp90 ATPase homologue 1/2-like C-terminal" evidence="2">
    <location>
        <begin position="13"/>
        <end position="140"/>
    </location>
</feature>
<evidence type="ECO:0000256" key="1">
    <source>
        <dbReference type="ARBA" id="ARBA00006817"/>
    </source>
</evidence>
<sequence length="149" mass="17025">MEKDILVHWFLPHPPQQVWEYLTDPALLGQWLMPNDFRAEVGHRFRFHSQPRVKMGWDGIVYAEVKEVQAPHRLVYTWQGGPRPGVINLDTLITWTLEAREGGTALTLTQAGFKGWKNVIAAMIMSKGWKGKIAARFADLLNERAHVPA</sequence>
<dbReference type="CDD" id="cd07814">
    <property type="entry name" value="SRPBCC_CalC_Aha1-like"/>
    <property type="match status" value="1"/>
</dbReference>
<comment type="similarity">
    <text evidence="1">Belongs to the AHA1 family.</text>
</comment>
<name>A0A2T7BD69_9BACT</name>
<proteinExistence type="inferred from homology"/>
<protein>
    <submittedName>
        <fullName evidence="3">ATPase</fullName>
    </submittedName>
</protein>
<dbReference type="InterPro" id="IPR013538">
    <property type="entry name" value="ASHA1/2-like_C"/>
</dbReference>
<keyword evidence="4" id="KW-1185">Reference proteome</keyword>
<accession>A0A2T7BD69</accession>
<dbReference type="OrthoDB" id="2355173at2"/>
<organism evidence="3 4">
    <name type="scientific">Chitinophaga parva</name>
    <dbReference type="NCBI Taxonomy" id="2169414"/>
    <lineage>
        <taxon>Bacteria</taxon>
        <taxon>Pseudomonadati</taxon>
        <taxon>Bacteroidota</taxon>
        <taxon>Chitinophagia</taxon>
        <taxon>Chitinophagales</taxon>
        <taxon>Chitinophagaceae</taxon>
        <taxon>Chitinophaga</taxon>
    </lineage>
</organism>
<evidence type="ECO:0000259" key="2">
    <source>
        <dbReference type="Pfam" id="PF08327"/>
    </source>
</evidence>
<evidence type="ECO:0000313" key="3">
    <source>
        <dbReference type="EMBL" id="PUZ23041.1"/>
    </source>
</evidence>
<reference evidence="3 4" key="1">
    <citation type="submission" date="2018-04" db="EMBL/GenBank/DDBJ databases">
        <title>Chitinophaga fuyangensis sp. nov., isolated from soil in a chemical factory.</title>
        <authorList>
            <person name="Chen K."/>
        </authorList>
    </citation>
    <scope>NUCLEOTIDE SEQUENCE [LARGE SCALE GENOMIC DNA]</scope>
    <source>
        <strain evidence="3 4">LY-1</strain>
    </source>
</reference>
<dbReference type="RefSeq" id="WP_108688785.1">
    <property type="nucleotide sequence ID" value="NZ_QCYK01000003.1"/>
</dbReference>